<feature type="compositionally biased region" description="Basic and acidic residues" evidence="1">
    <location>
        <begin position="269"/>
        <end position="290"/>
    </location>
</feature>
<dbReference type="Gene3D" id="1.25.40.540">
    <property type="entry name" value="TAP42-like family"/>
    <property type="match status" value="1"/>
</dbReference>
<evidence type="ECO:0000313" key="3">
    <source>
        <dbReference type="Proteomes" id="UP000317494"/>
    </source>
</evidence>
<feature type="region of interest" description="Disordered" evidence="1">
    <location>
        <begin position="269"/>
        <end position="292"/>
    </location>
</feature>
<proteinExistence type="predicted"/>
<dbReference type="Pfam" id="PF04177">
    <property type="entry name" value="TAP42"/>
    <property type="match status" value="1"/>
</dbReference>
<dbReference type="Proteomes" id="UP000317494">
    <property type="component" value="Unassembled WGS sequence"/>
</dbReference>
<feature type="region of interest" description="Disordered" evidence="1">
    <location>
        <begin position="371"/>
        <end position="394"/>
    </location>
</feature>
<name>A0A507DHI2_9FUNG</name>
<evidence type="ECO:0000313" key="2">
    <source>
        <dbReference type="EMBL" id="TPX51142.1"/>
    </source>
</evidence>
<dbReference type="EMBL" id="QEAN01000058">
    <property type="protein sequence ID" value="TPX51142.1"/>
    <property type="molecule type" value="Genomic_DNA"/>
</dbReference>
<dbReference type="PANTHER" id="PTHR10933">
    <property type="entry name" value="IMMUNOGLOBULIN-BINDING PROTEIN 1"/>
    <property type="match status" value="1"/>
</dbReference>
<keyword evidence="3" id="KW-1185">Reference proteome</keyword>
<protein>
    <recommendedName>
        <fullName evidence="4">TAP42-like protein</fullName>
    </recommendedName>
</protein>
<dbReference type="PANTHER" id="PTHR10933:SF9">
    <property type="entry name" value="IMMUNOGLOBULIN-BINDING PROTEIN 1"/>
    <property type="match status" value="1"/>
</dbReference>
<dbReference type="GO" id="GO:0051721">
    <property type="term" value="F:protein phosphatase 2A binding"/>
    <property type="evidence" value="ECO:0007669"/>
    <property type="project" value="TreeGrafter"/>
</dbReference>
<dbReference type="InterPro" id="IPR038511">
    <property type="entry name" value="TAP42/TAP46-like_sf"/>
</dbReference>
<dbReference type="InterPro" id="IPR007304">
    <property type="entry name" value="TAP46-like"/>
</dbReference>
<comment type="caution">
    <text evidence="2">The sequence shown here is derived from an EMBL/GenBank/DDBJ whole genome shotgun (WGS) entry which is preliminary data.</text>
</comment>
<sequence>METSMVPVRLLNQERRATFSLLPSCATFFVDQARPTTETTMLANTDHQTDGASLRTEFLRGQALFKNIEEASVASIDTAYQARVSECINCFTKCALMVRQLSLFSNNEQLDDIVTTDLRYILVDFYLGDVTLKQVSPSLNPLQVINVGEMYLSRYLTTLDDYGILPAHDATRWHAMIQKNEAGDLIASSRPEQAVSRDEKIARYKREKETKMRLQDLFARRQDQDADEAVERDIILTSATLYAKSALESIKLIRDERVLLLQMEKARRDDKGDGSSTLDKHSAERPDWRRLNGPLMDSERRILRPFVITSKREELRRGVFRPSWNLPTMTIEEYLDLEAERGNILHGTGDDNLKKEVDDLDYEAQDQETLKARDWDDFKDANPKGSGNRGGNRG</sequence>
<dbReference type="VEuPathDB" id="FungiDB:SeMB42_g02030"/>
<accession>A0A507DHI2</accession>
<evidence type="ECO:0000256" key="1">
    <source>
        <dbReference type="SAM" id="MobiDB-lite"/>
    </source>
</evidence>
<gene>
    <name evidence="2" type="ORF">SeMB42_g02030</name>
</gene>
<dbReference type="STRING" id="286115.A0A507DHI2"/>
<dbReference type="AlphaFoldDB" id="A0A507DHI2"/>
<dbReference type="GO" id="GO:0005829">
    <property type="term" value="C:cytosol"/>
    <property type="evidence" value="ECO:0007669"/>
    <property type="project" value="TreeGrafter"/>
</dbReference>
<dbReference type="GO" id="GO:0009966">
    <property type="term" value="P:regulation of signal transduction"/>
    <property type="evidence" value="ECO:0007669"/>
    <property type="project" value="InterPro"/>
</dbReference>
<evidence type="ECO:0008006" key="4">
    <source>
        <dbReference type="Google" id="ProtNLM"/>
    </source>
</evidence>
<organism evidence="2 3">
    <name type="scientific">Synchytrium endobioticum</name>
    <dbReference type="NCBI Taxonomy" id="286115"/>
    <lineage>
        <taxon>Eukaryota</taxon>
        <taxon>Fungi</taxon>
        <taxon>Fungi incertae sedis</taxon>
        <taxon>Chytridiomycota</taxon>
        <taxon>Chytridiomycota incertae sedis</taxon>
        <taxon>Chytridiomycetes</taxon>
        <taxon>Synchytriales</taxon>
        <taxon>Synchytriaceae</taxon>
        <taxon>Synchytrium</taxon>
    </lineage>
</organism>
<reference evidence="2 3" key="1">
    <citation type="journal article" date="2019" name="Sci. Rep.">
        <title>Comparative genomics of chytrid fungi reveal insights into the obligate biotrophic and pathogenic lifestyle of Synchytrium endobioticum.</title>
        <authorList>
            <person name="van de Vossenberg B.T.L.H."/>
            <person name="Warris S."/>
            <person name="Nguyen H.D.T."/>
            <person name="van Gent-Pelzer M.P.E."/>
            <person name="Joly D.L."/>
            <person name="van de Geest H.C."/>
            <person name="Bonants P.J.M."/>
            <person name="Smith D.S."/>
            <person name="Levesque C.A."/>
            <person name="van der Lee T.A.J."/>
        </authorList>
    </citation>
    <scope>NUCLEOTIDE SEQUENCE [LARGE SCALE GENOMIC DNA]</scope>
    <source>
        <strain evidence="2 3">MB42</strain>
    </source>
</reference>
<dbReference type="GO" id="GO:0035303">
    <property type="term" value="P:regulation of dephosphorylation"/>
    <property type="evidence" value="ECO:0007669"/>
    <property type="project" value="TreeGrafter"/>
</dbReference>
<feature type="compositionally biased region" description="Basic and acidic residues" evidence="1">
    <location>
        <begin position="371"/>
        <end position="382"/>
    </location>
</feature>